<protein>
    <submittedName>
        <fullName evidence="2">Uncharacterized protein</fullName>
    </submittedName>
</protein>
<organism evidence="2 3">
    <name type="scientific">Streptomyces bottropensis ATCC 25435</name>
    <dbReference type="NCBI Taxonomy" id="1054862"/>
    <lineage>
        <taxon>Bacteria</taxon>
        <taxon>Bacillati</taxon>
        <taxon>Actinomycetota</taxon>
        <taxon>Actinomycetes</taxon>
        <taxon>Kitasatosporales</taxon>
        <taxon>Streptomycetaceae</taxon>
        <taxon>Streptomyces</taxon>
    </lineage>
</organism>
<evidence type="ECO:0000313" key="3">
    <source>
        <dbReference type="Proteomes" id="UP000030760"/>
    </source>
</evidence>
<evidence type="ECO:0000256" key="1">
    <source>
        <dbReference type="SAM" id="MobiDB-lite"/>
    </source>
</evidence>
<dbReference type="EMBL" id="KB405057">
    <property type="protein sequence ID" value="EMF57257.1"/>
    <property type="molecule type" value="Genomic_DNA"/>
</dbReference>
<accession>M3DK70</accession>
<sequence>MVDPFRRPVRNDSILAHRASVSDTQNNDPMIRRERPSRG</sequence>
<proteinExistence type="predicted"/>
<feature type="compositionally biased region" description="Basic and acidic residues" evidence="1">
    <location>
        <begin position="30"/>
        <end position="39"/>
    </location>
</feature>
<gene>
    <name evidence="2" type="ORF">SBD_1419</name>
</gene>
<feature type="compositionally biased region" description="Basic and acidic residues" evidence="1">
    <location>
        <begin position="1"/>
        <end position="10"/>
    </location>
</feature>
<dbReference type="Proteomes" id="UP000030760">
    <property type="component" value="Unassembled WGS sequence"/>
</dbReference>
<reference evidence="3" key="1">
    <citation type="journal article" date="2013" name="Genome Announc.">
        <title>Draft Genome Sequence of Streptomyces bottropensis ATCC 25435, a Bottromycin-Producing Actinomycete.</title>
        <authorList>
            <person name="Zhang H."/>
            <person name="Zhou W."/>
            <person name="Zhuang Y."/>
            <person name="Liang X."/>
            <person name="Liu T."/>
        </authorList>
    </citation>
    <scope>NUCLEOTIDE SEQUENCE [LARGE SCALE GENOMIC DNA]</scope>
    <source>
        <strain evidence="3">ATCC 25435</strain>
    </source>
</reference>
<name>M3DK70_9ACTN</name>
<evidence type="ECO:0000313" key="2">
    <source>
        <dbReference type="EMBL" id="EMF57257.1"/>
    </source>
</evidence>
<dbReference type="AlphaFoldDB" id="M3DK70"/>
<feature type="region of interest" description="Disordered" evidence="1">
    <location>
        <begin position="1"/>
        <end position="39"/>
    </location>
</feature>